<comment type="caution">
    <text evidence="2">The sequence shown here is derived from an EMBL/GenBank/DDBJ whole genome shotgun (WGS) entry which is preliminary data.</text>
</comment>
<keyword evidence="3" id="KW-1185">Reference proteome</keyword>
<reference evidence="2 3" key="1">
    <citation type="submission" date="2023-02" db="EMBL/GenBank/DDBJ databases">
        <title>LHISI_Scaffold_Assembly.</title>
        <authorList>
            <person name="Stuart O.P."/>
            <person name="Cleave R."/>
            <person name="Magrath M.J.L."/>
            <person name="Mikheyev A.S."/>
        </authorList>
    </citation>
    <scope>NUCLEOTIDE SEQUENCE [LARGE SCALE GENOMIC DNA]</scope>
    <source>
        <strain evidence="2">Daus_M_001</strain>
        <tissue evidence="2">Leg muscle</tissue>
    </source>
</reference>
<proteinExistence type="predicted"/>
<evidence type="ECO:0000313" key="2">
    <source>
        <dbReference type="EMBL" id="KAJ8878225.1"/>
    </source>
</evidence>
<dbReference type="Proteomes" id="UP001159363">
    <property type="component" value="Chromosome 6"/>
</dbReference>
<feature type="domain" description="DDE-1" evidence="1">
    <location>
        <begin position="76"/>
        <end position="120"/>
    </location>
</feature>
<evidence type="ECO:0000259" key="1">
    <source>
        <dbReference type="Pfam" id="PF03184"/>
    </source>
</evidence>
<accession>A0ABQ9H1S6</accession>
<protein>
    <recommendedName>
        <fullName evidence="1">DDE-1 domain-containing protein</fullName>
    </recommendedName>
</protein>
<sequence length="222" mass="25605">MHKMSLMQTNVVSFLICYQTKHSPSREINVMASHKKPRLKNVKSLPCVYKTNMSSWMKCKILDLFGQKNSFHGPVQHTLKNVHVEFLPTNTTSVIQPLNQGIIETVKQHLVSRLTTKTVYSVALLDAIHADRIMGFHEPRNNCKLFWEGRFQHRQKNCLKAWEDNLLPCQVQEIENLCKSNDAPKPVTCSEAMQHLEAYSPYLSSVPDVPENIMKNLKELKY</sequence>
<gene>
    <name evidence="2" type="ORF">PR048_018802</name>
</gene>
<name>A0ABQ9H1S6_9NEOP</name>
<dbReference type="EMBL" id="JARBHB010000007">
    <property type="protein sequence ID" value="KAJ8878225.1"/>
    <property type="molecule type" value="Genomic_DNA"/>
</dbReference>
<dbReference type="InterPro" id="IPR004875">
    <property type="entry name" value="DDE_SF_endonuclease_dom"/>
</dbReference>
<organism evidence="2 3">
    <name type="scientific">Dryococelus australis</name>
    <dbReference type="NCBI Taxonomy" id="614101"/>
    <lineage>
        <taxon>Eukaryota</taxon>
        <taxon>Metazoa</taxon>
        <taxon>Ecdysozoa</taxon>
        <taxon>Arthropoda</taxon>
        <taxon>Hexapoda</taxon>
        <taxon>Insecta</taxon>
        <taxon>Pterygota</taxon>
        <taxon>Neoptera</taxon>
        <taxon>Polyneoptera</taxon>
        <taxon>Phasmatodea</taxon>
        <taxon>Verophasmatodea</taxon>
        <taxon>Anareolatae</taxon>
        <taxon>Phasmatidae</taxon>
        <taxon>Eurycanthinae</taxon>
        <taxon>Dryococelus</taxon>
    </lineage>
</organism>
<evidence type="ECO:0000313" key="3">
    <source>
        <dbReference type="Proteomes" id="UP001159363"/>
    </source>
</evidence>
<dbReference type="Pfam" id="PF03184">
    <property type="entry name" value="DDE_1"/>
    <property type="match status" value="1"/>
</dbReference>